<dbReference type="RefSeq" id="WP_144347551.1">
    <property type="nucleotide sequence ID" value="NZ_VMKP01000002.1"/>
</dbReference>
<evidence type="ECO:0000256" key="1">
    <source>
        <dbReference type="ARBA" id="ARBA00001946"/>
    </source>
</evidence>
<dbReference type="Gene3D" id="1.10.3210.10">
    <property type="entry name" value="Hypothetical protein af1432"/>
    <property type="match status" value="1"/>
</dbReference>
<dbReference type="Pfam" id="PF08668">
    <property type="entry name" value="HDOD"/>
    <property type="match status" value="1"/>
</dbReference>
<organism evidence="7 8">
    <name type="scientific">Spiribacter aquaticus</name>
    <dbReference type="NCBI Taxonomy" id="1935996"/>
    <lineage>
        <taxon>Bacteria</taxon>
        <taxon>Pseudomonadati</taxon>
        <taxon>Pseudomonadota</taxon>
        <taxon>Gammaproteobacteria</taxon>
        <taxon>Chromatiales</taxon>
        <taxon>Ectothiorhodospiraceae</taxon>
        <taxon>Spiribacter</taxon>
    </lineage>
</organism>
<reference evidence="7 8" key="1">
    <citation type="submission" date="2019-07" db="EMBL/GenBank/DDBJ databases">
        <title>Reclasification of Spiribacter aquaticus.</title>
        <authorList>
            <person name="Leon M.J."/>
            <person name="Sanchez-Porro C."/>
            <person name="Ventosa A."/>
        </authorList>
    </citation>
    <scope>NUCLEOTIDE SEQUENCE [LARGE SCALE GENOMIC DNA]</scope>
    <source>
        <strain evidence="7 8">SP30</strain>
    </source>
</reference>
<dbReference type="AlphaFoldDB" id="A0A557RJG6"/>
<dbReference type="SUPFAM" id="SSF55073">
    <property type="entry name" value="Nucleotide cyclase"/>
    <property type="match status" value="1"/>
</dbReference>
<dbReference type="CDD" id="cd01949">
    <property type="entry name" value="GGDEF"/>
    <property type="match status" value="1"/>
</dbReference>
<dbReference type="Gene3D" id="3.30.70.270">
    <property type="match status" value="1"/>
</dbReference>
<dbReference type="GO" id="GO:1902201">
    <property type="term" value="P:negative regulation of bacterial-type flagellum-dependent cell motility"/>
    <property type="evidence" value="ECO:0007669"/>
    <property type="project" value="TreeGrafter"/>
</dbReference>
<comment type="cofactor">
    <cofactor evidence="1">
        <name>Mg(2+)</name>
        <dbReference type="ChEBI" id="CHEBI:18420"/>
    </cofactor>
</comment>
<evidence type="ECO:0000313" key="8">
    <source>
        <dbReference type="Proteomes" id="UP000316688"/>
    </source>
</evidence>
<dbReference type="Gene3D" id="3.40.50.2300">
    <property type="match status" value="1"/>
</dbReference>
<proteinExistence type="predicted"/>
<name>A0A557RJG6_9GAMM</name>
<dbReference type="Proteomes" id="UP000316688">
    <property type="component" value="Unassembled WGS sequence"/>
</dbReference>
<sequence>MDQSRLILKDAADELPSPNGVALAIMQLWNSDTPSITQIARLVETDPALSGRLLRLANAASRAGRPVVSIREAVARLGLETVKQVAVAFSLVDPEQERQCEAFDYAGFASHSLLVAMLARQLASQSNTAPPEDLFACALLARVGCLALATVYPQEYTQILTGSSPSLVAEERHRFGFDHNDLSYELMRDYGVPEPLARPAVHHESLDRVGDVADGRRFRIAALLHIAYRLANQGFQTRDAALDDETLDRVTALAHDALDMDSQRLRARFADAINEWLSWSQVFSLPESHPVGPDSAPETQAADRHDDPHEDGRKRALVLQTPSDPPLTEPLEAAGFGTCHRDDQEQMLRTAVEHQPDLLVIDQAAITGSAERLLRLIRSTEWGRAVYIVLIGDHLDEPAQAPLYAAGIDMYLEREMAAESLADRLAPAHRLAELKSLWLSDRRDLRRTANQLVISRRKFETLSMTDTLTGLPNRRAGMAELERAWAQWSRGGPAVGIIALDLDHFKRINDHHGHAAGDRLLAEVASVWSGVIRQGETLCRSGGEEFLVITTGIDLAAMKRIAVRLQQATRDITVPWRDSVIGISVSMGLAHSNDATDQEALLNRADKALYAAKEGGRNRICFRDNDTYLAV</sequence>
<dbReference type="GO" id="GO:0005886">
    <property type="term" value="C:plasma membrane"/>
    <property type="evidence" value="ECO:0007669"/>
    <property type="project" value="TreeGrafter"/>
</dbReference>
<accession>A0A557RJG6</accession>
<dbReference type="InterPro" id="IPR050469">
    <property type="entry name" value="Diguanylate_Cyclase"/>
</dbReference>
<dbReference type="EMBL" id="VMKP01000002">
    <property type="protein sequence ID" value="TVO65297.1"/>
    <property type="molecule type" value="Genomic_DNA"/>
</dbReference>
<dbReference type="InterPro" id="IPR000160">
    <property type="entry name" value="GGDEF_dom"/>
</dbReference>
<dbReference type="FunFam" id="3.30.70.270:FF:000001">
    <property type="entry name" value="Diguanylate cyclase domain protein"/>
    <property type="match status" value="1"/>
</dbReference>
<dbReference type="SUPFAM" id="SSF52172">
    <property type="entry name" value="CheY-like"/>
    <property type="match status" value="1"/>
</dbReference>
<dbReference type="SMART" id="SM00267">
    <property type="entry name" value="GGDEF"/>
    <property type="match status" value="1"/>
</dbReference>
<evidence type="ECO:0000259" key="6">
    <source>
        <dbReference type="PROSITE" id="PS51833"/>
    </source>
</evidence>
<dbReference type="GO" id="GO:0052621">
    <property type="term" value="F:diguanylate cyclase activity"/>
    <property type="evidence" value="ECO:0007669"/>
    <property type="project" value="UniProtKB-EC"/>
</dbReference>
<feature type="domain" description="HDOD" evidence="6">
    <location>
        <begin position="15"/>
        <end position="206"/>
    </location>
</feature>
<feature type="region of interest" description="Disordered" evidence="4">
    <location>
        <begin position="287"/>
        <end position="311"/>
    </location>
</feature>
<dbReference type="NCBIfam" id="TIGR00254">
    <property type="entry name" value="GGDEF"/>
    <property type="match status" value="1"/>
</dbReference>
<evidence type="ECO:0000256" key="2">
    <source>
        <dbReference type="ARBA" id="ARBA00012528"/>
    </source>
</evidence>
<dbReference type="PANTHER" id="PTHR45138:SF9">
    <property type="entry name" value="DIGUANYLATE CYCLASE DGCM-RELATED"/>
    <property type="match status" value="1"/>
</dbReference>
<feature type="compositionally biased region" description="Basic and acidic residues" evidence="4">
    <location>
        <begin position="301"/>
        <end position="311"/>
    </location>
</feature>
<dbReference type="GO" id="GO:0043709">
    <property type="term" value="P:cell adhesion involved in single-species biofilm formation"/>
    <property type="evidence" value="ECO:0007669"/>
    <property type="project" value="TreeGrafter"/>
</dbReference>
<dbReference type="InterPro" id="IPR029787">
    <property type="entry name" value="Nucleotide_cyclase"/>
</dbReference>
<dbReference type="SUPFAM" id="SSF109604">
    <property type="entry name" value="HD-domain/PDEase-like"/>
    <property type="match status" value="1"/>
</dbReference>
<feature type="domain" description="GGDEF" evidence="5">
    <location>
        <begin position="493"/>
        <end position="625"/>
    </location>
</feature>
<dbReference type="InterPro" id="IPR013976">
    <property type="entry name" value="HDOD"/>
</dbReference>
<evidence type="ECO:0000259" key="5">
    <source>
        <dbReference type="PROSITE" id="PS50887"/>
    </source>
</evidence>
<evidence type="ECO:0000256" key="3">
    <source>
        <dbReference type="ARBA" id="ARBA00034247"/>
    </source>
</evidence>
<dbReference type="EC" id="2.7.7.65" evidence="2"/>
<gene>
    <name evidence="7" type="ORF">FPL11_04220</name>
</gene>
<dbReference type="PANTHER" id="PTHR45138">
    <property type="entry name" value="REGULATORY COMPONENTS OF SENSORY TRANSDUCTION SYSTEM"/>
    <property type="match status" value="1"/>
</dbReference>
<keyword evidence="8" id="KW-1185">Reference proteome</keyword>
<dbReference type="PROSITE" id="PS51833">
    <property type="entry name" value="HDOD"/>
    <property type="match status" value="1"/>
</dbReference>
<comment type="catalytic activity">
    <reaction evidence="3">
        <text>2 GTP = 3',3'-c-di-GMP + 2 diphosphate</text>
        <dbReference type="Rhea" id="RHEA:24898"/>
        <dbReference type="ChEBI" id="CHEBI:33019"/>
        <dbReference type="ChEBI" id="CHEBI:37565"/>
        <dbReference type="ChEBI" id="CHEBI:58805"/>
        <dbReference type="EC" id="2.7.7.65"/>
    </reaction>
</comment>
<dbReference type="InterPro" id="IPR043128">
    <property type="entry name" value="Rev_trsase/Diguanyl_cyclase"/>
</dbReference>
<comment type="caution">
    <text evidence="7">The sequence shown here is derived from an EMBL/GenBank/DDBJ whole genome shotgun (WGS) entry which is preliminary data.</text>
</comment>
<evidence type="ECO:0000256" key="4">
    <source>
        <dbReference type="SAM" id="MobiDB-lite"/>
    </source>
</evidence>
<dbReference type="InterPro" id="IPR011006">
    <property type="entry name" value="CheY-like_superfamily"/>
</dbReference>
<dbReference type="Pfam" id="PF00990">
    <property type="entry name" value="GGDEF"/>
    <property type="match status" value="1"/>
</dbReference>
<protein>
    <recommendedName>
        <fullName evidence="2">diguanylate cyclase</fullName>
        <ecNumber evidence="2">2.7.7.65</ecNumber>
    </recommendedName>
</protein>
<evidence type="ECO:0000313" key="7">
    <source>
        <dbReference type="EMBL" id="TVO65297.1"/>
    </source>
</evidence>
<dbReference type="PROSITE" id="PS50887">
    <property type="entry name" value="GGDEF"/>
    <property type="match status" value="1"/>
</dbReference>